<sequence>MIEIGKMQHLTVDRQTSVGLYLTAGDSSDKKKDSVLLPQKEAPENCKVGDEIEAFVYRDSQDRLIATTRKPKIMLGEFAPLRVVDITKVGAFLDWGLEKDLLLPYHEQITRVQKGREYLVNLYIDKSNRLCATMKVYPLLKAQSPYKDGDWVEGYIYQINPELGAFVAVDNAYHGMILKKEMTSDFHCGDKIKARVTEIRKDGKLVLSPNKKAYKEIPKDAFLILDKLKKNGGMLPYNDKTNPSIISKEFKMSKSSFKRALGKLMKEKKIKQTANGIELTGK</sequence>
<reference evidence="3 4" key="1">
    <citation type="submission" date="2018-05" db="EMBL/GenBank/DDBJ databases">
        <title>Genome comparison of Eubacterium sp.</title>
        <authorList>
            <person name="Feng Y."/>
            <person name="Sanchez-Andrea I."/>
            <person name="Stams A.J.M."/>
            <person name="De Vos W.M."/>
        </authorList>
    </citation>
    <scope>NUCLEOTIDE SEQUENCE [LARGE SCALE GENOMIC DNA]</scope>
    <source>
        <strain evidence="3 4">YI</strain>
    </source>
</reference>
<dbReference type="PANTHER" id="PTHR37296">
    <property type="entry name" value="CONSERVED VIRULENCE FACTOR B"/>
    <property type="match status" value="1"/>
</dbReference>
<dbReference type="AlphaFoldDB" id="A0A4P9C8Q0"/>
<dbReference type="PIRSF" id="PIRSF012524">
    <property type="entry name" value="YitL_S1"/>
    <property type="match status" value="1"/>
</dbReference>
<keyword evidence="4" id="KW-1185">Reference proteome</keyword>
<evidence type="ECO:0000256" key="1">
    <source>
        <dbReference type="PIRNR" id="PIRNR012524"/>
    </source>
</evidence>
<dbReference type="InterPro" id="IPR003029">
    <property type="entry name" value="S1_domain"/>
</dbReference>
<evidence type="ECO:0000313" key="3">
    <source>
        <dbReference type="EMBL" id="QCT71012.1"/>
    </source>
</evidence>
<dbReference type="Pfam" id="PF17783">
    <property type="entry name" value="WHD_CvfB"/>
    <property type="match status" value="1"/>
</dbReference>
<comment type="similarity">
    <text evidence="1">Belongs to the CvfB family.</text>
</comment>
<dbReference type="Gene3D" id="2.40.50.140">
    <property type="entry name" value="Nucleic acid-binding proteins"/>
    <property type="match status" value="2"/>
</dbReference>
<protein>
    <submittedName>
        <fullName evidence="3">RNA-binding protein</fullName>
    </submittedName>
</protein>
<dbReference type="Proteomes" id="UP000218387">
    <property type="component" value="Chromosome"/>
</dbReference>
<dbReference type="GO" id="GO:0003676">
    <property type="term" value="F:nucleic acid binding"/>
    <property type="evidence" value="ECO:0007669"/>
    <property type="project" value="InterPro"/>
</dbReference>
<dbReference type="InterPro" id="IPR039566">
    <property type="entry name" value="CvfB_S1_st"/>
</dbReference>
<feature type="domain" description="S1 motif" evidence="2">
    <location>
        <begin position="149"/>
        <end position="210"/>
    </location>
</feature>
<dbReference type="Pfam" id="PF13509">
    <property type="entry name" value="S1_2"/>
    <property type="match status" value="2"/>
</dbReference>
<dbReference type="SUPFAM" id="SSF50249">
    <property type="entry name" value="Nucleic acid-binding proteins"/>
    <property type="match status" value="1"/>
</dbReference>
<dbReference type="SMART" id="SM00316">
    <property type="entry name" value="S1"/>
    <property type="match status" value="2"/>
</dbReference>
<organism evidence="3 4">
    <name type="scientific">Eubacterium maltosivorans</name>
    <dbReference type="NCBI Taxonomy" id="2041044"/>
    <lineage>
        <taxon>Bacteria</taxon>
        <taxon>Bacillati</taxon>
        <taxon>Bacillota</taxon>
        <taxon>Clostridia</taxon>
        <taxon>Eubacteriales</taxon>
        <taxon>Eubacteriaceae</taxon>
        <taxon>Eubacterium</taxon>
    </lineage>
</organism>
<dbReference type="PANTHER" id="PTHR37296:SF1">
    <property type="entry name" value="CONSERVED VIRULENCE FACTOR B"/>
    <property type="match status" value="1"/>
</dbReference>
<dbReference type="InterPro" id="IPR040764">
    <property type="entry name" value="CvfB_WH"/>
</dbReference>
<dbReference type="InterPro" id="IPR036388">
    <property type="entry name" value="WH-like_DNA-bd_sf"/>
</dbReference>
<evidence type="ECO:0000259" key="2">
    <source>
        <dbReference type="PROSITE" id="PS50126"/>
    </source>
</evidence>
<dbReference type="Pfam" id="PF00575">
    <property type="entry name" value="S1"/>
    <property type="match status" value="1"/>
</dbReference>
<dbReference type="RefSeq" id="WP_074617255.1">
    <property type="nucleotide sequence ID" value="NZ_CABJDW020000003.1"/>
</dbReference>
<dbReference type="Gene3D" id="1.10.10.10">
    <property type="entry name" value="Winged helix-like DNA-binding domain superfamily/Winged helix DNA-binding domain"/>
    <property type="match status" value="1"/>
</dbReference>
<accession>A0A4P9C8Q0</accession>
<name>A0A4P9C8Q0_EUBML</name>
<proteinExistence type="inferred from homology"/>
<gene>
    <name evidence="3" type="ORF">CPZ25_006625</name>
</gene>
<dbReference type="KEGG" id="emt:CPZ25_006625"/>
<dbReference type="EMBL" id="CP029487">
    <property type="protein sequence ID" value="QCT71012.1"/>
    <property type="molecule type" value="Genomic_DNA"/>
</dbReference>
<dbReference type="InterPro" id="IPR014464">
    <property type="entry name" value="CvfB_fam"/>
</dbReference>
<evidence type="ECO:0000313" key="4">
    <source>
        <dbReference type="Proteomes" id="UP000218387"/>
    </source>
</evidence>
<dbReference type="PROSITE" id="PS50126">
    <property type="entry name" value="S1"/>
    <property type="match status" value="1"/>
</dbReference>
<dbReference type="InterPro" id="IPR012340">
    <property type="entry name" value="NA-bd_OB-fold"/>
</dbReference>